<name>A0ABT0BQG1_9SPHN</name>
<organism evidence="1 2">
    <name type="scientific">Novosphingobium beihaiensis</name>
    <dbReference type="NCBI Taxonomy" id="2930389"/>
    <lineage>
        <taxon>Bacteria</taxon>
        <taxon>Pseudomonadati</taxon>
        <taxon>Pseudomonadota</taxon>
        <taxon>Alphaproteobacteria</taxon>
        <taxon>Sphingomonadales</taxon>
        <taxon>Sphingomonadaceae</taxon>
        <taxon>Novosphingobium</taxon>
    </lineage>
</organism>
<dbReference type="RefSeq" id="WP_243920816.1">
    <property type="nucleotide sequence ID" value="NZ_JALHLG010000013.1"/>
</dbReference>
<dbReference type="SUPFAM" id="SSF53756">
    <property type="entry name" value="UDP-Glycosyltransferase/glycogen phosphorylase"/>
    <property type="match status" value="1"/>
</dbReference>
<sequence length="409" mass="43860">MGEILFLSHRIPFPPDRGDKIRSHHVLKALARLAPVHVATFADDGEDHRFESDLAALAASYCLVHRRKPLPLAGLEALAKGQPLSLTAFHDRRLAQYVREVLAQRDIGVIYVFSGQMAQYVPAGFRGRVVADLVDVDSAKFEAYAAKGRGPRAWMERREGKLLRAEEARIAAASGVTLLISKAEADLLQSRLPGAGPRVCAMGNGMDSTYFDPAEASPEPRMLAKGTPRLIFTGQMDYAPNIEAATRAIERIMPRVRKLCPQASLHIVGRNPPPALQARSGRDGIEVWGRVEDVRPWLAAADIALVPLEIARGVQNKVLEAMAMGLPVVLSPGAATGIEARNGRDFLIADSDEDLAKAVVSLAADPVRAGAMGAAAREWIVAHAAWDAALAALPGYLGFESAGSISDAA</sequence>
<dbReference type="CDD" id="cd03801">
    <property type="entry name" value="GT4_PimA-like"/>
    <property type="match status" value="1"/>
</dbReference>
<dbReference type="EMBL" id="JALHLG010000013">
    <property type="protein sequence ID" value="MCJ2187297.1"/>
    <property type="molecule type" value="Genomic_DNA"/>
</dbReference>
<dbReference type="PANTHER" id="PTHR12526:SF600">
    <property type="entry name" value="GLYCOSYL TRANSFERASE GROUP 1"/>
    <property type="match status" value="1"/>
</dbReference>
<dbReference type="NCBIfam" id="TIGR03087">
    <property type="entry name" value="stp1"/>
    <property type="match status" value="1"/>
</dbReference>
<dbReference type="PANTHER" id="PTHR12526">
    <property type="entry name" value="GLYCOSYLTRANSFERASE"/>
    <property type="match status" value="1"/>
</dbReference>
<dbReference type="Proteomes" id="UP001202281">
    <property type="component" value="Unassembled WGS sequence"/>
</dbReference>
<dbReference type="Pfam" id="PF13692">
    <property type="entry name" value="Glyco_trans_1_4"/>
    <property type="match status" value="1"/>
</dbReference>
<proteinExistence type="predicted"/>
<evidence type="ECO:0000313" key="2">
    <source>
        <dbReference type="Proteomes" id="UP001202281"/>
    </source>
</evidence>
<comment type="caution">
    <text evidence="1">The sequence shown here is derived from an EMBL/GenBank/DDBJ whole genome shotgun (WGS) entry which is preliminary data.</text>
</comment>
<keyword evidence="2" id="KW-1185">Reference proteome</keyword>
<dbReference type="Gene3D" id="3.40.50.2000">
    <property type="entry name" value="Glycogen Phosphorylase B"/>
    <property type="match status" value="2"/>
</dbReference>
<evidence type="ECO:0000313" key="1">
    <source>
        <dbReference type="EMBL" id="MCJ2187297.1"/>
    </source>
</evidence>
<accession>A0ABT0BQG1</accession>
<gene>
    <name evidence="1" type="ORF">MTR66_10800</name>
</gene>
<dbReference type="InterPro" id="IPR017521">
    <property type="entry name" value="Sugar_tfrase_PEP-CTERM_Stp1"/>
</dbReference>
<reference evidence="1 2" key="1">
    <citation type="submission" date="2022-04" db="EMBL/GenBank/DDBJ databases">
        <title>Identification of a novel bacterium isolated from mangrove sediments.</title>
        <authorList>
            <person name="Pan X."/>
        </authorList>
    </citation>
    <scope>NUCLEOTIDE SEQUENCE [LARGE SCALE GENOMIC DNA]</scope>
    <source>
        <strain evidence="1 2">B2638</strain>
    </source>
</reference>
<protein>
    <submittedName>
        <fullName evidence="1">TIGR03087 family PEP-CTERM/XrtA system glycosyltransferase</fullName>
    </submittedName>
</protein>